<dbReference type="InterPro" id="IPR046335">
    <property type="entry name" value="LacI/GalR-like_sensor"/>
</dbReference>
<feature type="domain" description="HTH gntR-type" evidence="4">
    <location>
        <begin position="20"/>
        <end position="88"/>
    </location>
</feature>
<evidence type="ECO:0000256" key="1">
    <source>
        <dbReference type="ARBA" id="ARBA00023015"/>
    </source>
</evidence>
<keyword evidence="6" id="KW-1185">Reference proteome</keyword>
<dbReference type="Proteomes" id="UP000826651">
    <property type="component" value="Unassembled WGS sequence"/>
</dbReference>
<accession>A0ABS7SDB5</accession>
<evidence type="ECO:0000313" key="6">
    <source>
        <dbReference type="Proteomes" id="UP000826651"/>
    </source>
</evidence>
<organism evidence="5 6">
    <name type="scientific">Occultella gossypii</name>
    <dbReference type="NCBI Taxonomy" id="2800820"/>
    <lineage>
        <taxon>Bacteria</taxon>
        <taxon>Bacillati</taxon>
        <taxon>Actinomycetota</taxon>
        <taxon>Actinomycetes</taxon>
        <taxon>Micrococcales</taxon>
        <taxon>Ruaniaceae</taxon>
        <taxon>Occultella</taxon>
    </lineage>
</organism>
<gene>
    <name evidence="5" type="ORF">KCQ71_17085</name>
</gene>
<dbReference type="EMBL" id="JAGSHT010000016">
    <property type="protein sequence ID" value="MBZ2197878.1"/>
    <property type="molecule type" value="Genomic_DNA"/>
</dbReference>
<evidence type="ECO:0000256" key="2">
    <source>
        <dbReference type="ARBA" id="ARBA00023125"/>
    </source>
</evidence>
<reference evidence="5 6" key="1">
    <citation type="submission" date="2021-04" db="EMBL/GenBank/DDBJ databases">
        <title>Ruania sp. nov., isolated from sandy soil of mangrove forest.</title>
        <authorList>
            <person name="Ge X."/>
            <person name="Huang R."/>
            <person name="Liu W."/>
        </authorList>
    </citation>
    <scope>NUCLEOTIDE SEQUENCE [LARGE SCALE GENOMIC DNA]</scope>
    <source>
        <strain evidence="5 6">N2-46</strain>
    </source>
</reference>
<dbReference type="SUPFAM" id="SSF46785">
    <property type="entry name" value="Winged helix' DNA-binding domain"/>
    <property type="match status" value="1"/>
</dbReference>
<evidence type="ECO:0000259" key="4">
    <source>
        <dbReference type="PROSITE" id="PS50949"/>
    </source>
</evidence>
<keyword evidence="2" id="KW-0238">DNA-binding</keyword>
<dbReference type="InterPro" id="IPR036388">
    <property type="entry name" value="WH-like_DNA-bd_sf"/>
</dbReference>
<dbReference type="Pfam" id="PF13377">
    <property type="entry name" value="Peripla_BP_3"/>
    <property type="match status" value="1"/>
</dbReference>
<dbReference type="PROSITE" id="PS50949">
    <property type="entry name" value="HTH_GNTR"/>
    <property type="match status" value="1"/>
</dbReference>
<dbReference type="PRINTS" id="PR00035">
    <property type="entry name" value="HTHGNTR"/>
</dbReference>
<dbReference type="CDD" id="cd07377">
    <property type="entry name" value="WHTH_GntR"/>
    <property type="match status" value="1"/>
</dbReference>
<sequence length="383" mass="42137">MPVTVSDGALVDPRDGGARTLKFQTVADNLRRGILAGTWALGDRLPTEQQLMTSTGYSLNTVRRAVEELEAEGLVERRQGAGTFVVLQRRTRPRSRANIGVLLPDTRLYYPRVLQGIESALTAEGASLQLATYNYDPRREDDCIERLLSAEVDGLLLVPTFVQLTSPQDRAEQLMALPVPVVLLERSLMDLGPGDETEHVCSDHQAGAHDAVRYLNRLGHRRIALLLRGRSNTGFAVQHGYSRAISSLQLPEIPIFKAEYEEWEARRAEDALDALQTARATAALVFGDREATLLEGAARRRGLRVPEDLALVSYDDETADIAEVPLTAVAPPKHRIGRMAAQILLQRLAEGEACPIHQIRIRPRIVVRESCGAKRGPNPSAAT</sequence>
<dbReference type="InterPro" id="IPR036390">
    <property type="entry name" value="WH_DNA-bd_sf"/>
</dbReference>
<proteinExistence type="predicted"/>
<evidence type="ECO:0000313" key="5">
    <source>
        <dbReference type="EMBL" id="MBZ2197878.1"/>
    </source>
</evidence>
<name>A0ABS7SDB5_9MICO</name>
<dbReference type="SUPFAM" id="SSF53822">
    <property type="entry name" value="Periplasmic binding protein-like I"/>
    <property type="match status" value="1"/>
</dbReference>
<dbReference type="Gene3D" id="3.40.50.2300">
    <property type="match status" value="2"/>
</dbReference>
<evidence type="ECO:0000256" key="3">
    <source>
        <dbReference type="ARBA" id="ARBA00023163"/>
    </source>
</evidence>
<dbReference type="PANTHER" id="PTHR30146:SF109">
    <property type="entry name" value="HTH-TYPE TRANSCRIPTIONAL REGULATOR GALS"/>
    <property type="match status" value="1"/>
</dbReference>
<keyword evidence="1" id="KW-0805">Transcription regulation</keyword>
<protein>
    <submittedName>
        <fullName evidence="5">Substrate-binding domain-containing protein</fullName>
    </submittedName>
</protein>
<dbReference type="PANTHER" id="PTHR30146">
    <property type="entry name" value="LACI-RELATED TRANSCRIPTIONAL REPRESSOR"/>
    <property type="match status" value="1"/>
</dbReference>
<comment type="caution">
    <text evidence="5">The sequence shown here is derived from an EMBL/GenBank/DDBJ whole genome shotgun (WGS) entry which is preliminary data.</text>
</comment>
<dbReference type="Pfam" id="PF00392">
    <property type="entry name" value="GntR"/>
    <property type="match status" value="1"/>
</dbReference>
<dbReference type="SMART" id="SM00345">
    <property type="entry name" value="HTH_GNTR"/>
    <property type="match status" value="1"/>
</dbReference>
<keyword evidence="3" id="KW-0804">Transcription</keyword>
<dbReference type="Gene3D" id="1.10.10.10">
    <property type="entry name" value="Winged helix-like DNA-binding domain superfamily/Winged helix DNA-binding domain"/>
    <property type="match status" value="1"/>
</dbReference>
<dbReference type="InterPro" id="IPR028082">
    <property type="entry name" value="Peripla_BP_I"/>
</dbReference>
<dbReference type="InterPro" id="IPR000524">
    <property type="entry name" value="Tscrpt_reg_HTH_GntR"/>
</dbReference>